<evidence type="ECO:0000256" key="1">
    <source>
        <dbReference type="ARBA" id="ARBA00023251"/>
    </source>
</evidence>
<dbReference type="EMBL" id="BAAAFG010000013">
    <property type="protein sequence ID" value="GAA0872090.1"/>
    <property type="molecule type" value="Genomic_DNA"/>
</dbReference>
<dbReference type="SUPFAM" id="SSF54593">
    <property type="entry name" value="Glyoxalase/Bleomycin resistance protein/Dihydroxybiphenyl dioxygenase"/>
    <property type="match status" value="1"/>
</dbReference>
<keyword evidence="1" id="KW-0046">Antibiotic resistance</keyword>
<reference evidence="2 3" key="1">
    <citation type="journal article" date="2019" name="Int. J. Syst. Evol. Microbiol.">
        <title>The Global Catalogue of Microorganisms (GCM) 10K type strain sequencing project: providing services to taxonomists for standard genome sequencing and annotation.</title>
        <authorList>
            <consortium name="The Broad Institute Genomics Platform"/>
            <consortium name="The Broad Institute Genome Sequencing Center for Infectious Disease"/>
            <person name="Wu L."/>
            <person name="Ma J."/>
        </authorList>
    </citation>
    <scope>NUCLEOTIDE SEQUENCE [LARGE SCALE GENOMIC DNA]</scope>
    <source>
        <strain evidence="2 3">JCM 16082</strain>
    </source>
</reference>
<name>A0ABN1MFZ7_9FLAO</name>
<accession>A0ABN1MFZ7</accession>
<evidence type="ECO:0000313" key="2">
    <source>
        <dbReference type="EMBL" id="GAA0872090.1"/>
    </source>
</evidence>
<proteinExistence type="predicted"/>
<dbReference type="Proteomes" id="UP001500507">
    <property type="component" value="Unassembled WGS sequence"/>
</dbReference>
<dbReference type="InterPro" id="IPR029068">
    <property type="entry name" value="Glyas_Bleomycin-R_OHBP_Dase"/>
</dbReference>
<evidence type="ECO:0000313" key="3">
    <source>
        <dbReference type="Proteomes" id="UP001500507"/>
    </source>
</evidence>
<dbReference type="Pfam" id="PF19581">
    <property type="entry name" value="Glyoxalase_7"/>
    <property type="match status" value="1"/>
</dbReference>
<protein>
    <recommendedName>
        <fullName evidence="4">Bleomycin resistance protein</fullName>
    </recommendedName>
</protein>
<keyword evidence="3" id="KW-1185">Reference proteome</keyword>
<dbReference type="InterPro" id="IPR000335">
    <property type="entry name" value="Bleomycin-R"/>
</dbReference>
<organism evidence="2 3">
    <name type="scientific">Gangjinia marincola</name>
    <dbReference type="NCBI Taxonomy" id="578463"/>
    <lineage>
        <taxon>Bacteria</taxon>
        <taxon>Pseudomonadati</taxon>
        <taxon>Bacteroidota</taxon>
        <taxon>Flavobacteriia</taxon>
        <taxon>Flavobacteriales</taxon>
        <taxon>Flavobacteriaceae</taxon>
        <taxon>Gangjinia</taxon>
    </lineage>
</organism>
<evidence type="ECO:0008006" key="4">
    <source>
        <dbReference type="Google" id="ProtNLM"/>
    </source>
</evidence>
<gene>
    <name evidence="2" type="ORF">GCM10009117_12370</name>
</gene>
<dbReference type="RefSeq" id="WP_343764925.1">
    <property type="nucleotide sequence ID" value="NZ_BAAAFG010000013.1"/>
</dbReference>
<sequence length="129" mass="15293">MKGKKGNGFLAEVHPVLPVWDVMEALQFYVEKLNFDIGFVDDEKNPRYAGVVRDGIELHLQWHDKSEWDNGMDRPLLRILTQKIKLLYEEYKYAGVFHEYTNLEETDWGTLEFSFYDPFKNALIFYHGL</sequence>
<dbReference type="Gene3D" id="3.10.180.10">
    <property type="entry name" value="2,3-Dihydroxybiphenyl 1,2-Dioxygenase, domain 1"/>
    <property type="match status" value="1"/>
</dbReference>
<comment type="caution">
    <text evidence="2">The sequence shown here is derived from an EMBL/GenBank/DDBJ whole genome shotgun (WGS) entry which is preliminary data.</text>
</comment>